<reference evidence="8" key="1">
    <citation type="journal article" date="2019" name="Int. J. Syst. Evol. Microbiol.">
        <title>The Global Catalogue of Microorganisms (GCM) 10K type strain sequencing project: providing services to taxonomists for standard genome sequencing and annotation.</title>
        <authorList>
            <consortium name="The Broad Institute Genomics Platform"/>
            <consortium name="The Broad Institute Genome Sequencing Center for Infectious Disease"/>
            <person name="Wu L."/>
            <person name="Ma J."/>
        </authorList>
    </citation>
    <scope>NUCLEOTIDE SEQUENCE [LARGE SCALE GENOMIC DNA]</scope>
    <source>
        <strain evidence="8">JCM 18401</strain>
    </source>
</reference>
<feature type="transmembrane region" description="Helical" evidence="6">
    <location>
        <begin position="419"/>
        <end position="441"/>
    </location>
</feature>
<dbReference type="RefSeq" id="WP_345337437.1">
    <property type="nucleotide sequence ID" value="NZ_BAABJZ010000106.1"/>
</dbReference>
<dbReference type="Pfam" id="PF01943">
    <property type="entry name" value="Polysacc_synt"/>
    <property type="match status" value="1"/>
</dbReference>
<dbReference type="InterPro" id="IPR050833">
    <property type="entry name" value="Poly_Biosynth_Transport"/>
</dbReference>
<feature type="transmembrane region" description="Helical" evidence="6">
    <location>
        <begin position="368"/>
        <end position="388"/>
    </location>
</feature>
<evidence type="ECO:0000256" key="5">
    <source>
        <dbReference type="ARBA" id="ARBA00023136"/>
    </source>
</evidence>
<feature type="transmembrane region" description="Helical" evidence="6">
    <location>
        <begin position="199"/>
        <end position="216"/>
    </location>
</feature>
<evidence type="ECO:0008006" key="9">
    <source>
        <dbReference type="Google" id="ProtNLM"/>
    </source>
</evidence>
<accession>A0ABP9FIK2</accession>
<feature type="transmembrane region" description="Helical" evidence="6">
    <location>
        <begin position="165"/>
        <end position="187"/>
    </location>
</feature>
<evidence type="ECO:0000256" key="6">
    <source>
        <dbReference type="SAM" id="Phobius"/>
    </source>
</evidence>
<feature type="transmembrane region" description="Helical" evidence="6">
    <location>
        <begin position="34"/>
        <end position="60"/>
    </location>
</feature>
<evidence type="ECO:0000256" key="3">
    <source>
        <dbReference type="ARBA" id="ARBA00022692"/>
    </source>
</evidence>
<evidence type="ECO:0000313" key="7">
    <source>
        <dbReference type="EMBL" id="GAA4903018.1"/>
    </source>
</evidence>
<comment type="subcellular location">
    <subcellularLocation>
        <location evidence="1">Cell membrane</location>
        <topology evidence="1">Multi-pass membrane protein</topology>
    </subcellularLocation>
</comment>
<protein>
    <recommendedName>
        <fullName evidence="9">Oligosaccharide flippase family protein</fullName>
    </recommendedName>
</protein>
<feature type="transmembrane region" description="Helical" evidence="6">
    <location>
        <begin position="72"/>
        <end position="94"/>
    </location>
</feature>
<feature type="transmembrane region" description="Helical" evidence="6">
    <location>
        <begin position="280"/>
        <end position="307"/>
    </location>
</feature>
<name>A0ABP9FIK2_9GAMM</name>
<feature type="transmembrane region" description="Helical" evidence="6">
    <location>
        <begin position="313"/>
        <end position="336"/>
    </location>
</feature>
<feature type="transmembrane region" description="Helical" evidence="6">
    <location>
        <begin position="236"/>
        <end position="259"/>
    </location>
</feature>
<keyword evidence="8" id="KW-1185">Reference proteome</keyword>
<keyword evidence="4 6" id="KW-1133">Transmembrane helix</keyword>
<evidence type="ECO:0000256" key="1">
    <source>
        <dbReference type="ARBA" id="ARBA00004651"/>
    </source>
</evidence>
<feature type="transmembrane region" description="Helical" evidence="6">
    <location>
        <begin position="106"/>
        <end position="127"/>
    </location>
</feature>
<sequence>MNAALCYGLAVALTRGVSVVILPWLAHQLTIEAYGQLGLITALAGLGSMLFGCGLAEGSLRFVRSEQQAGQVMALALALDLGLMLALGFTLPVWAGWLPGGLQWHWLALLLLSLAAGSVLGLLQCFARQQGKPQRYLQLAVGQAVLHAGLLLLLVNLGLGISGVLLGGALAALTVAAVALVAFYRVHRVEFNWAFSRRLLAYSGPIAAGAALLWLLNGYERQWIAALAQPQLLAEVALAGQWGLLAALGCEPFNLWWFARRFPLIESGALHSHGRNSMIGVLWLTGSVCITTLLAYGLTPLLFPVALQGALDWVPWFMLLVLLRQLPTLLNLGVYWQQRSHHVFSINALWGVLALLLLPLAGQTDAQAIFSLLAALCAGRAIHIIWLAQWLKPLPYPWWALLPCIATMLLQLAGALGQIPILGGSGVLLVLALILALALYLRAQPEATALC</sequence>
<dbReference type="Proteomes" id="UP001499988">
    <property type="component" value="Unassembled WGS sequence"/>
</dbReference>
<evidence type="ECO:0000256" key="4">
    <source>
        <dbReference type="ARBA" id="ARBA00022989"/>
    </source>
</evidence>
<proteinExistence type="predicted"/>
<evidence type="ECO:0000256" key="2">
    <source>
        <dbReference type="ARBA" id="ARBA00022475"/>
    </source>
</evidence>
<feature type="transmembrane region" description="Helical" evidence="6">
    <location>
        <begin position="395"/>
        <end position="413"/>
    </location>
</feature>
<dbReference type="EMBL" id="BAABJZ010000106">
    <property type="protein sequence ID" value="GAA4903018.1"/>
    <property type="molecule type" value="Genomic_DNA"/>
</dbReference>
<keyword evidence="2" id="KW-1003">Cell membrane</keyword>
<comment type="caution">
    <text evidence="7">The sequence shown here is derived from an EMBL/GenBank/DDBJ whole genome shotgun (WGS) entry which is preliminary data.</text>
</comment>
<feature type="transmembrane region" description="Helical" evidence="6">
    <location>
        <begin position="139"/>
        <end position="159"/>
    </location>
</feature>
<feature type="transmembrane region" description="Helical" evidence="6">
    <location>
        <begin position="343"/>
        <end position="362"/>
    </location>
</feature>
<keyword evidence="5 6" id="KW-0472">Membrane</keyword>
<organism evidence="7 8">
    <name type="scientific">Ferrimonas pelagia</name>
    <dbReference type="NCBI Taxonomy" id="1177826"/>
    <lineage>
        <taxon>Bacteria</taxon>
        <taxon>Pseudomonadati</taxon>
        <taxon>Pseudomonadota</taxon>
        <taxon>Gammaproteobacteria</taxon>
        <taxon>Alteromonadales</taxon>
        <taxon>Ferrimonadaceae</taxon>
        <taxon>Ferrimonas</taxon>
    </lineage>
</organism>
<dbReference type="PANTHER" id="PTHR30250:SF11">
    <property type="entry name" value="O-ANTIGEN TRANSPORTER-RELATED"/>
    <property type="match status" value="1"/>
</dbReference>
<dbReference type="InterPro" id="IPR002797">
    <property type="entry name" value="Polysacc_synth"/>
</dbReference>
<evidence type="ECO:0000313" key="8">
    <source>
        <dbReference type="Proteomes" id="UP001499988"/>
    </source>
</evidence>
<gene>
    <name evidence="7" type="ORF">GCM10023333_41470</name>
</gene>
<dbReference type="PANTHER" id="PTHR30250">
    <property type="entry name" value="PST FAMILY PREDICTED COLANIC ACID TRANSPORTER"/>
    <property type="match status" value="1"/>
</dbReference>
<keyword evidence="3 6" id="KW-0812">Transmembrane</keyword>